<reference evidence="9" key="1">
    <citation type="submission" date="2018-08" db="EMBL/GenBank/DDBJ databases">
        <title>A genome reference for cultivated species of the human gut microbiota.</title>
        <authorList>
            <person name="Zou Y."/>
            <person name="Xue W."/>
            <person name="Luo G."/>
        </authorList>
    </citation>
    <scope>NUCLEOTIDE SEQUENCE [LARGE SCALE GENOMIC DNA]</scope>
    <source>
        <strain evidence="9">TF05-5AC</strain>
    </source>
</reference>
<evidence type="ECO:0000256" key="3">
    <source>
        <dbReference type="ARBA" id="ARBA00022475"/>
    </source>
</evidence>
<comment type="similarity">
    <text evidence="7">Belongs to the binding-protein-dependent transport system permease family.</text>
</comment>
<organism evidence="9 10">
    <name type="scientific">Eisenbergiella massiliensis</name>
    <dbReference type="NCBI Taxonomy" id="1720294"/>
    <lineage>
        <taxon>Bacteria</taxon>
        <taxon>Bacillati</taxon>
        <taxon>Bacillota</taxon>
        <taxon>Clostridia</taxon>
        <taxon>Lachnospirales</taxon>
        <taxon>Lachnospiraceae</taxon>
        <taxon>Eisenbergiella</taxon>
    </lineage>
</organism>
<proteinExistence type="inferred from homology"/>
<keyword evidence="4 7" id="KW-0812">Transmembrane</keyword>
<dbReference type="PROSITE" id="PS50928">
    <property type="entry name" value="ABC_TM1"/>
    <property type="match status" value="1"/>
</dbReference>
<evidence type="ECO:0000256" key="5">
    <source>
        <dbReference type="ARBA" id="ARBA00022989"/>
    </source>
</evidence>
<sequence>MKHQSRFTYSLKVLFSRKLVVFAVCLVVLFVLIAVFIPVLSPYDPYKTDMTSSLLKPSSEHWLGTDKLGRDVLTRLMYGTRTSLCIGVLSVFLSSILGVAIGLISGFYGGIVNTVLSRIVDALLAIPNIMFAMALSIMFSSGSILGLVLVLGISTVPTYARLLTAQVLQIKNSDFMTAEKVLGISNKKKIMSHLLPNCISPILVVLTANIGFTILAESSLNFLGLGVSAPVASWGGMVSEAYTLLLSRPVYAMAPGICIMLLVFGFNILGDGIRDAIDPRLRGTL</sequence>
<feature type="transmembrane region" description="Helical" evidence="7">
    <location>
        <begin position="129"/>
        <end position="153"/>
    </location>
</feature>
<feature type="transmembrane region" description="Helical" evidence="7">
    <location>
        <begin position="20"/>
        <end position="40"/>
    </location>
</feature>
<dbReference type="InterPro" id="IPR035906">
    <property type="entry name" value="MetI-like_sf"/>
</dbReference>
<dbReference type="RefSeq" id="WP_035322807.1">
    <property type="nucleotide sequence ID" value="NZ_JBKVLI010000002.1"/>
</dbReference>
<feature type="transmembrane region" description="Helical" evidence="7">
    <location>
        <begin position="250"/>
        <end position="270"/>
    </location>
</feature>
<dbReference type="Pfam" id="PF12911">
    <property type="entry name" value="OppC_N"/>
    <property type="match status" value="1"/>
</dbReference>
<gene>
    <name evidence="9" type="ORF">DXC51_23925</name>
</gene>
<evidence type="ECO:0000256" key="7">
    <source>
        <dbReference type="RuleBase" id="RU363032"/>
    </source>
</evidence>
<evidence type="ECO:0000259" key="8">
    <source>
        <dbReference type="PROSITE" id="PS50928"/>
    </source>
</evidence>
<keyword evidence="6 7" id="KW-0472">Membrane</keyword>
<evidence type="ECO:0000313" key="10">
    <source>
        <dbReference type="Proteomes" id="UP000260812"/>
    </source>
</evidence>
<comment type="subcellular location">
    <subcellularLocation>
        <location evidence="1 7">Cell membrane</location>
        <topology evidence="1 7">Multi-pass membrane protein</topology>
    </subcellularLocation>
</comment>
<evidence type="ECO:0000256" key="6">
    <source>
        <dbReference type="ARBA" id="ARBA00023136"/>
    </source>
</evidence>
<evidence type="ECO:0000313" key="9">
    <source>
        <dbReference type="EMBL" id="RGE56542.1"/>
    </source>
</evidence>
<dbReference type="CDD" id="cd06261">
    <property type="entry name" value="TM_PBP2"/>
    <property type="match status" value="1"/>
</dbReference>
<dbReference type="GO" id="GO:0005886">
    <property type="term" value="C:plasma membrane"/>
    <property type="evidence" value="ECO:0007669"/>
    <property type="project" value="UniProtKB-SubCell"/>
</dbReference>
<dbReference type="AlphaFoldDB" id="A0A3E3HXJ3"/>
<name>A0A3E3HXJ3_9FIRM</name>
<accession>A0A3E3HXJ3</accession>
<keyword evidence="3" id="KW-1003">Cell membrane</keyword>
<dbReference type="SUPFAM" id="SSF161098">
    <property type="entry name" value="MetI-like"/>
    <property type="match status" value="1"/>
</dbReference>
<comment type="caution">
    <text evidence="9">The sequence shown here is derived from an EMBL/GenBank/DDBJ whole genome shotgun (WGS) entry which is preliminary data.</text>
</comment>
<keyword evidence="2 7" id="KW-0813">Transport</keyword>
<protein>
    <submittedName>
        <fullName evidence="9">ABC transporter permease</fullName>
    </submittedName>
</protein>
<keyword evidence="5 7" id="KW-1133">Transmembrane helix</keyword>
<feature type="transmembrane region" description="Helical" evidence="7">
    <location>
        <begin position="194"/>
        <end position="216"/>
    </location>
</feature>
<feature type="domain" description="ABC transmembrane type-1" evidence="8">
    <location>
        <begin position="80"/>
        <end position="270"/>
    </location>
</feature>
<evidence type="ECO:0000256" key="1">
    <source>
        <dbReference type="ARBA" id="ARBA00004651"/>
    </source>
</evidence>
<dbReference type="InterPro" id="IPR050366">
    <property type="entry name" value="BP-dependent_transpt_permease"/>
</dbReference>
<dbReference type="PANTHER" id="PTHR43386:SF1">
    <property type="entry name" value="D,D-DIPEPTIDE TRANSPORT SYSTEM PERMEASE PROTEIN DDPC-RELATED"/>
    <property type="match status" value="1"/>
</dbReference>
<dbReference type="GeneID" id="97989820"/>
<dbReference type="EMBL" id="QVLV01000024">
    <property type="protein sequence ID" value="RGE56542.1"/>
    <property type="molecule type" value="Genomic_DNA"/>
</dbReference>
<dbReference type="PANTHER" id="PTHR43386">
    <property type="entry name" value="OLIGOPEPTIDE TRANSPORT SYSTEM PERMEASE PROTEIN APPC"/>
    <property type="match status" value="1"/>
</dbReference>
<dbReference type="InterPro" id="IPR000515">
    <property type="entry name" value="MetI-like"/>
</dbReference>
<dbReference type="Gene3D" id="1.10.3720.10">
    <property type="entry name" value="MetI-like"/>
    <property type="match status" value="1"/>
</dbReference>
<dbReference type="Pfam" id="PF00528">
    <property type="entry name" value="BPD_transp_1"/>
    <property type="match status" value="1"/>
</dbReference>
<keyword evidence="10" id="KW-1185">Reference proteome</keyword>
<evidence type="ECO:0000256" key="2">
    <source>
        <dbReference type="ARBA" id="ARBA00022448"/>
    </source>
</evidence>
<evidence type="ECO:0000256" key="4">
    <source>
        <dbReference type="ARBA" id="ARBA00022692"/>
    </source>
</evidence>
<dbReference type="InterPro" id="IPR025966">
    <property type="entry name" value="OppC_N"/>
</dbReference>
<feature type="transmembrane region" description="Helical" evidence="7">
    <location>
        <begin position="84"/>
        <end position="109"/>
    </location>
</feature>
<dbReference type="Proteomes" id="UP000260812">
    <property type="component" value="Unassembled WGS sequence"/>
</dbReference>
<dbReference type="GO" id="GO:0055085">
    <property type="term" value="P:transmembrane transport"/>
    <property type="evidence" value="ECO:0007669"/>
    <property type="project" value="InterPro"/>
</dbReference>